<evidence type="ECO:0000256" key="3">
    <source>
        <dbReference type="SAM" id="MobiDB-lite"/>
    </source>
</evidence>
<dbReference type="PANTHER" id="PTHR43343">
    <property type="entry name" value="PEPTIDASE S12"/>
    <property type="match status" value="1"/>
</dbReference>
<comment type="caution">
    <text evidence="6">The sequence shown here is derived from an EMBL/GenBank/DDBJ whole genome shotgun (WGS) entry which is preliminary data.</text>
</comment>
<dbReference type="Pfam" id="PF13672">
    <property type="entry name" value="PP2C_2"/>
    <property type="match status" value="1"/>
</dbReference>
<dbReference type="SUPFAM" id="SSF49879">
    <property type="entry name" value="SMAD/FHA domain"/>
    <property type="match status" value="1"/>
</dbReference>
<dbReference type="PRINTS" id="PR00834">
    <property type="entry name" value="PROTEASES2C"/>
</dbReference>
<dbReference type="Gene3D" id="3.60.40.10">
    <property type="entry name" value="PPM-type phosphatase domain"/>
    <property type="match status" value="1"/>
</dbReference>
<dbReference type="InterPro" id="IPR036457">
    <property type="entry name" value="PPM-type-like_dom_sf"/>
</dbReference>
<dbReference type="CDD" id="cd00060">
    <property type="entry name" value="FHA"/>
    <property type="match status" value="1"/>
</dbReference>
<feature type="compositionally biased region" description="Low complexity" evidence="3">
    <location>
        <begin position="506"/>
        <end position="529"/>
    </location>
</feature>
<evidence type="ECO:0000313" key="7">
    <source>
        <dbReference type="Proteomes" id="UP000060487"/>
    </source>
</evidence>
<dbReference type="SUPFAM" id="SSF81606">
    <property type="entry name" value="PP2C-like"/>
    <property type="match status" value="1"/>
</dbReference>
<reference evidence="6 7" key="1">
    <citation type="submission" date="2015-11" db="EMBL/GenBank/DDBJ databases">
        <authorList>
            <person name="Lin W."/>
        </authorList>
    </citation>
    <scope>NUCLEOTIDE SEQUENCE [LARGE SCALE GENOMIC DNA]</scope>
    <source>
        <strain evidence="6 7">HCH-1</strain>
    </source>
</reference>
<dbReference type="SUPFAM" id="SSF50494">
    <property type="entry name" value="Trypsin-like serine proteases"/>
    <property type="match status" value="1"/>
</dbReference>
<feature type="domain" description="PPM-type phosphatase" evidence="5">
    <location>
        <begin position="26"/>
        <end position="255"/>
    </location>
</feature>
<keyword evidence="2" id="KW-0378">Hydrolase</keyword>
<feature type="domain" description="FHA" evidence="4">
    <location>
        <begin position="617"/>
        <end position="671"/>
    </location>
</feature>
<dbReference type="GO" id="GO:0008233">
    <property type="term" value="F:peptidase activity"/>
    <property type="evidence" value="ECO:0007669"/>
    <property type="project" value="UniProtKB-KW"/>
</dbReference>
<dbReference type="PROSITE" id="PS50006">
    <property type="entry name" value="FHA_DOMAIN"/>
    <property type="match status" value="1"/>
</dbReference>
<dbReference type="RefSeq" id="WP_085052472.1">
    <property type="nucleotide sequence ID" value="NZ_LNQR01000067.1"/>
</dbReference>
<feature type="compositionally biased region" description="Low complexity" evidence="3">
    <location>
        <begin position="537"/>
        <end position="546"/>
    </location>
</feature>
<keyword evidence="7" id="KW-1185">Reference proteome</keyword>
<gene>
    <name evidence="6" type="ORF">ASN18_1857</name>
</gene>
<keyword evidence="1 6" id="KW-0645">Protease</keyword>
<protein>
    <submittedName>
        <fullName evidence="6">Serine protease</fullName>
    </submittedName>
</protein>
<dbReference type="SMART" id="SM00332">
    <property type="entry name" value="PP2Cc"/>
    <property type="match status" value="1"/>
</dbReference>
<evidence type="ECO:0000256" key="2">
    <source>
        <dbReference type="ARBA" id="ARBA00022801"/>
    </source>
</evidence>
<dbReference type="InterPro" id="IPR001932">
    <property type="entry name" value="PPM-type_phosphatase-like_dom"/>
</dbReference>
<evidence type="ECO:0000313" key="6">
    <source>
        <dbReference type="EMBL" id="KWT84927.1"/>
    </source>
</evidence>
<dbReference type="CDD" id="cd00143">
    <property type="entry name" value="PP2Cc"/>
    <property type="match status" value="1"/>
</dbReference>
<dbReference type="SMART" id="SM00331">
    <property type="entry name" value="PP2C_SIG"/>
    <property type="match status" value="1"/>
</dbReference>
<dbReference type="PANTHER" id="PTHR43343:SF3">
    <property type="entry name" value="PROTEASE DO-LIKE 8, CHLOROPLASTIC"/>
    <property type="match status" value="1"/>
</dbReference>
<dbReference type="GO" id="GO:0006508">
    <property type="term" value="P:proteolysis"/>
    <property type="evidence" value="ECO:0007669"/>
    <property type="project" value="UniProtKB-KW"/>
</dbReference>
<sequence>MNKKLNIAPGNAQHPGTRADQQDALGFSDFSDTAFARHGGVMAALADGMGGMAMGRQTSLAAIEAMLESYMSKRPDETIADALSKAITCANDRALSVSDDNDTAAAAGTTMAACVIHNSYLYWISAGDSRIYLLRNGTLTQINTDHTYENKLLEEFEAGVRTKEEIYNDPDRFALTSYLGLPELKVVDRNVRPYPLSDGDSVILCSDGLYNSLTPAEIKESMTEDPQTSAETLVHNAISKQRSNQDNTSAAVLTCTLARRSSFIGRLFKKMASLIIAIFMFSGTIASADDLPIKRMKDSTVRIVNFYNGKLIGSGSGFVIGDGFHVVTNWHVVACIEKGCEPMVALTFDDVREAKVVRHSETKDIAILNLSSRLDRTPAELVLSDKVEDAQTVYAIGFPGAADYGMDKATFLEPKVTKGIISAKVTNPEGVRMYQTDTTINPGNSGGPLFNDKGYVVGINTLKIVKKDVQGIGWAVQVDELVSELRMAGILYSEGNPPIVAPPQQPRQTQAPVPKPTPAQTSQPTQPSASPSPQPSAAPSASSDNNTTNTAAAVTVAAAMVIITLLLFKRRNENAAAPQGVPPEPGNNPVNNRGRPLLIGVNGEYSGARIPLHTDQVIIGRDPRRSNLVFMKSNDTISSVHCKVGYDTPARSFYIEDCGSKNGTFLRGGERLTAHKKYYVNSGEGFYLSDKLSMFELGYER</sequence>
<evidence type="ECO:0000256" key="1">
    <source>
        <dbReference type="ARBA" id="ARBA00022670"/>
    </source>
</evidence>
<dbReference type="Proteomes" id="UP000060487">
    <property type="component" value="Unassembled WGS sequence"/>
</dbReference>
<evidence type="ECO:0000259" key="4">
    <source>
        <dbReference type="PROSITE" id="PS50006"/>
    </source>
</evidence>
<dbReference type="EMBL" id="LNQR01000067">
    <property type="protein sequence ID" value="KWT84927.1"/>
    <property type="molecule type" value="Genomic_DNA"/>
</dbReference>
<dbReference type="Gene3D" id="2.40.10.120">
    <property type="match status" value="1"/>
</dbReference>
<dbReference type="InterPro" id="IPR001940">
    <property type="entry name" value="Peptidase_S1C"/>
</dbReference>
<proteinExistence type="predicted"/>
<dbReference type="InterPro" id="IPR051201">
    <property type="entry name" value="Chloro_Bact_Ser_Proteases"/>
</dbReference>
<dbReference type="Gene3D" id="2.60.200.20">
    <property type="match status" value="1"/>
</dbReference>
<feature type="region of interest" description="Disordered" evidence="3">
    <location>
        <begin position="496"/>
        <end position="546"/>
    </location>
</feature>
<dbReference type="InterPro" id="IPR009003">
    <property type="entry name" value="Peptidase_S1_PA"/>
</dbReference>
<dbReference type="Pfam" id="PF13365">
    <property type="entry name" value="Trypsin_2"/>
    <property type="match status" value="1"/>
</dbReference>
<feature type="region of interest" description="Disordered" evidence="3">
    <location>
        <begin position="1"/>
        <end position="20"/>
    </location>
</feature>
<evidence type="ECO:0000259" key="5">
    <source>
        <dbReference type="PROSITE" id="PS51746"/>
    </source>
</evidence>
<dbReference type="SMART" id="SM00240">
    <property type="entry name" value="FHA"/>
    <property type="match status" value="1"/>
</dbReference>
<dbReference type="Pfam" id="PF00498">
    <property type="entry name" value="FHA"/>
    <property type="match status" value="1"/>
</dbReference>
<organism evidence="6 7">
    <name type="scientific">Candidatus Magnetominusculus xianensis</name>
    <dbReference type="NCBI Taxonomy" id="1748249"/>
    <lineage>
        <taxon>Bacteria</taxon>
        <taxon>Pseudomonadati</taxon>
        <taxon>Nitrospirota</taxon>
        <taxon>Nitrospiria</taxon>
        <taxon>Nitrospirales</taxon>
        <taxon>Nitrospiraceae</taxon>
        <taxon>Candidatus Magnetominusculus</taxon>
    </lineage>
</organism>
<dbReference type="PROSITE" id="PS51746">
    <property type="entry name" value="PPM_2"/>
    <property type="match status" value="1"/>
</dbReference>
<name>A0ABR5SFT0_9BACT</name>
<dbReference type="InterPro" id="IPR000253">
    <property type="entry name" value="FHA_dom"/>
</dbReference>
<accession>A0ABR5SFT0</accession>
<dbReference type="InterPro" id="IPR008984">
    <property type="entry name" value="SMAD_FHA_dom_sf"/>
</dbReference>